<comment type="caution">
    <text evidence="2">The sequence shown here is derived from an EMBL/GenBank/DDBJ whole genome shotgun (WGS) entry which is preliminary data.</text>
</comment>
<feature type="signal peptide" evidence="1">
    <location>
        <begin position="1"/>
        <end position="29"/>
    </location>
</feature>
<evidence type="ECO:0000313" key="3">
    <source>
        <dbReference type="Proteomes" id="UP001251524"/>
    </source>
</evidence>
<accession>A0ABU1W7S3</accession>
<keyword evidence="1" id="KW-0732">Signal</keyword>
<dbReference type="PANTHER" id="PTHR43628">
    <property type="entry name" value="ACTIVATOR OF C KINASE PROTEIN 1-RELATED"/>
    <property type="match status" value="1"/>
</dbReference>
<keyword evidence="3" id="KW-1185">Reference proteome</keyword>
<dbReference type="Pfam" id="PF08238">
    <property type="entry name" value="Sel1"/>
    <property type="match status" value="5"/>
</dbReference>
<gene>
    <name evidence="2" type="ORF">J2X06_000823</name>
</gene>
<dbReference type="SMART" id="SM00671">
    <property type="entry name" value="SEL1"/>
    <property type="match status" value="7"/>
</dbReference>
<dbReference type="InterPro" id="IPR006597">
    <property type="entry name" value="Sel1-like"/>
</dbReference>
<dbReference type="PANTHER" id="PTHR43628:SF1">
    <property type="entry name" value="CHITIN SYNTHASE REGULATORY FACTOR 2-RELATED"/>
    <property type="match status" value="1"/>
</dbReference>
<dbReference type="EMBL" id="JAVDVY010000001">
    <property type="protein sequence ID" value="MDR7133639.1"/>
    <property type="molecule type" value="Genomic_DNA"/>
</dbReference>
<protein>
    <submittedName>
        <fullName evidence="2">TPR repeat protein</fullName>
    </submittedName>
</protein>
<dbReference type="InterPro" id="IPR052945">
    <property type="entry name" value="Mitotic_Regulator"/>
</dbReference>
<dbReference type="Gene3D" id="1.25.40.10">
    <property type="entry name" value="Tetratricopeptide repeat domain"/>
    <property type="match status" value="2"/>
</dbReference>
<sequence length="771" mass="84294">MTKAGFRFRPLAGCVFGVLLAAPLGLAVAAMPKPVSTPASTPAVQAFDPARAWEKFLSDGEYSAAFATFAVMEEVGYDGNAVDPEKCAKQAAALRQAVAAAPVSIAIRHVAYLCAQGGKDEAAADREMEALAALSRHALAQAGDADVTHPIRVLAPVDASALMRVSDMDVIYAYYTHIRPSRYFPMVAAGWDAEAKIERHLVFDFIDTDYRIDRENQYWGNPLLRNGLAEGLIDGWAGQGNEEAKDIKAVRDAADVDDTGEKLEILRPAAQAGGIQAASAWLVLCDGSQRPGCAEGLVDALLTRAERKQALPMLLLAYAYAKGIGVPRDEDAAWNLVDAAERRWPRGAATAQFTRQWLLKSEDIPAKLKQRLDNASAQGSRYPQRLTIKRKVKAGGEARLSDSEIAFLADAAENGNGAGYAVLADYYDRLREPAKRMPWLEKAALAGDTLSQAHYSSALIYGDVADIKVDPVRGQALLLEAAHGGQAWALRHEADRQASLAKWADAEAWLMPAIQAGDIDAMLDLADLYEYERPGVKGKVERAVTIYRALSDYNDSATARRRLADMAIAGRGMKKNPSQAEQWLRVDAEKGDHESETRLGTAYLYGDFGKADEAEGIRWLQRAIDGKEEVAYTRYAGWLYHRKGTVQARAQALALWHQSGDAGFSRAYNELAWASCTSPHADMYDPARGMETVAKMPRTDLLDLPELDTVAACYAADGDFKRAAELQSQALERLVPLVKAEPGVYRGMAKEFRERLVLYQSGKRYIDSDMQ</sequence>
<reference evidence="2 3" key="1">
    <citation type="submission" date="2023-07" db="EMBL/GenBank/DDBJ databases">
        <title>Sorghum-associated microbial communities from plants grown in Nebraska, USA.</title>
        <authorList>
            <person name="Schachtman D."/>
        </authorList>
    </citation>
    <scope>NUCLEOTIDE SEQUENCE [LARGE SCALE GENOMIC DNA]</scope>
    <source>
        <strain evidence="2 3">BE198</strain>
    </source>
</reference>
<feature type="chain" id="PRO_5046510628" evidence="1">
    <location>
        <begin position="30"/>
        <end position="771"/>
    </location>
</feature>
<dbReference type="SUPFAM" id="SSF81901">
    <property type="entry name" value="HCP-like"/>
    <property type="match status" value="2"/>
</dbReference>
<evidence type="ECO:0000256" key="1">
    <source>
        <dbReference type="SAM" id="SignalP"/>
    </source>
</evidence>
<organism evidence="2 3">
    <name type="scientific">Lysobacter niastensis</name>
    <dbReference type="NCBI Taxonomy" id="380629"/>
    <lineage>
        <taxon>Bacteria</taxon>
        <taxon>Pseudomonadati</taxon>
        <taxon>Pseudomonadota</taxon>
        <taxon>Gammaproteobacteria</taxon>
        <taxon>Lysobacterales</taxon>
        <taxon>Lysobacteraceae</taxon>
        <taxon>Lysobacter</taxon>
    </lineage>
</organism>
<name>A0ABU1W7S3_9GAMM</name>
<evidence type="ECO:0000313" key="2">
    <source>
        <dbReference type="EMBL" id="MDR7133639.1"/>
    </source>
</evidence>
<dbReference type="InterPro" id="IPR011990">
    <property type="entry name" value="TPR-like_helical_dom_sf"/>
</dbReference>
<dbReference type="Proteomes" id="UP001251524">
    <property type="component" value="Unassembled WGS sequence"/>
</dbReference>
<proteinExistence type="predicted"/>
<dbReference type="RefSeq" id="WP_310058648.1">
    <property type="nucleotide sequence ID" value="NZ_JAVDVY010000001.1"/>
</dbReference>